<dbReference type="OrthoDB" id="7809559at2"/>
<sequence length="398" mass="41217">MSRKTVFIAGAGQAGAVCAMALRDKGFQGEIILAGEEPHAPYERPELSKKLVSGGRSLADVTILDAAKAESLGIRLLTGCTVSGLDRDARKVGTDADSFSYDWLVLATGGRARALPGAALTGLPLVSVRKAEDAEQLKALIASSRSVAVVGGGWLGLEAAASCRQAGLEVDVLEMAPRPCARVAPPALSEALSALHAANGIRLHCGAGFSFVPGGIRLADDTALTPDFLIAAIGMEANDGLAAAAGLATDRGIVVDSQFRTSDPSIFAIGDCAVATQSDGSRLRLESWQNANVSGLAVACQITGTPLPAPEPLWFWSDQFDAKVQMAGSLEGAEEVILRGSGTEQMAFHLTGGRLIGAWALNCARDFVLARRWLAQGTRLAADRLADGTQPLKACTAA</sequence>
<dbReference type="InterPro" id="IPR023753">
    <property type="entry name" value="FAD/NAD-binding_dom"/>
</dbReference>
<dbReference type="RefSeq" id="WP_040679252.1">
    <property type="nucleotide sequence ID" value="NZ_UGSK01000001.1"/>
</dbReference>
<name>A0A378ZVD8_9HYPH</name>
<proteinExistence type="predicted"/>
<dbReference type="AlphaFoldDB" id="A0A378ZVD8"/>
<dbReference type="PRINTS" id="PR00411">
    <property type="entry name" value="PNDRDTASEI"/>
</dbReference>
<evidence type="ECO:0000313" key="8">
    <source>
        <dbReference type="Proteomes" id="UP000255000"/>
    </source>
</evidence>
<dbReference type="Gene3D" id="3.50.50.60">
    <property type="entry name" value="FAD/NAD(P)-binding domain"/>
    <property type="match status" value="2"/>
</dbReference>
<reference evidence="7 8" key="1">
    <citation type="submission" date="2018-06" db="EMBL/GenBank/DDBJ databases">
        <authorList>
            <consortium name="Pathogen Informatics"/>
            <person name="Doyle S."/>
        </authorList>
    </citation>
    <scope>NUCLEOTIDE SEQUENCE [LARGE SCALE GENOMIC DNA]</scope>
    <source>
        <strain evidence="7 8">NCTC13350</strain>
    </source>
</reference>
<dbReference type="PANTHER" id="PTHR43557:SF2">
    <property type="entry name" value="RIESKE DOMAIN-CONTAINING PROTEIN-RELATED"/>
    <property type="match status" value="1"/>
</dbReference>
<dbReference type="Gene3D" id="3.30.390.30">
    <property type="match status" value="1"/>
</dbReference>
<dbReference type="GO" id="GO:0005737">
    <property type="term" value="C:cytoplasm"/>
    <property type="evidence" value="ECO:0007669"/>
    <property type="project" value="TreeGrafter"/>
</dbReference>
<organism evidence="7 8">
    <name type="scientific">Pannonibacter phragmitetus</name>
    <dbReference type="NCBI Taxonomy" id="121719"/>
    <lineage>
        <taxon>Bacteria</taxon>
        <taxon>Pseudomonadati</taxon>
        <taxon>Pseudomonadota</taxon>
        <taxon>Alphaproteobacteria</taxon>
        <taxon>Hyphomicrobiales</taxon>
        <taxon>Stappiaceae</taxon>
        <taxon>Pannonibacter</taxon>
    </lineage>
</organism>
<evidence type="ECO:0000259" key="6">
    <source>
        <dbReference type="Pfam" id="PF14759"/>
    </source>
</evidence>
<dbReference type="EC" id="1.18.1.-" evidence="7"/>
<dbReference type="InterPro" id="IPR028202">
    <property type="entry name" value="Reductase_C"/>
</dbReference>
<evidence type="ECO:0000256" key="4">
    <source>
        <dbReference type="ARBA" id="ARBA00023002"/>
    </source>
</evidence>
<dbReference type="Proteomes" id="UP000255000">
    <property type="component" value="Unassembled WGS sequence"/>
</dbReference>
<keyword evidence="2" id="KW-0285">Flavoprotein</keyword>
<accession>A0A378ZVD8</accession>
<gene>
    <name evidence="7" type="primary">thcD_1</name>
    <name evidence="7" type="ORF">NCTC13350_01903</name>
</gene>
<dbReference type="Pfam" id="PF14759">
    <property type="entry name" value="Reductase_C"/>
    <property type="match status" value="1"/>
</dbReference>
<dbReference type="GO" id="GO:0016651">
    <property type="term" value="F:oxidoreductase activity, acting on NAD(P)H"/>
    <property type="evidence" value="ECO:0007669"/>
    <property type="project" value="TreeGrafter"/>
</dbReference>
<feature type="domain" description="FAD/NAD(P)-binding" evidence="5">
    <location>
        <begin position="5"/>
        <end position="292"/>
    </location>
</feature>
<dbReference type="Pfam" id="PF07992">
    <property type="entry name" value="Pyr_redox_2"/>
    <property type="match status" value="1"/>
</dbReference>
<dbReference type="SUPFAM" id="SSF51905">
    <property type="entry name" value="FAD/NAD(P)-binding domain"/>
    <property type="match status" value="2"/>
</dbReference>
<protein>
    <submittedName>
        <fullName evidence="7">Rhodocoxin reductase</fullName>
        <ecNumber evidence="7">1.18.1.-</ecNumber>
    </submittedName>
</protein>
<evidence type="ECO:0000256" key="3">
    <source>
        <dbReference type="ARBA" id="ARBA00022827"/>
    </source>
</evidence>
<dbReference type="InterPro" id="IPR016156">
    <property type="entry name" value="FAD/NAD-linked_Rdtase_dimer_sf"/>
</dbReference>
<dbReference type="PANTHER" id="PTHR43557">
    <property type="entry name" value="APOPTOSIS-INDUCING FACTOR 1"/>
    <property type="match status" value="1"/>
</dbReference>
<evidence type="ECO:0000259" key="5">
    <source>
        <dbReference type="Pfam" id="PF07992"/>
    </source>
</evidence>
<feature type="domain" description="Reductase C-terminal" evidence="6">
    <location>
        <begin position="314"/>
        <end position="395"/>
    </location>
</feature>
<dbReference type="InterPro" id="IPR050446">
    <property type="entry name" value="FAD-oxidoreductase/Apoptosis"/>
</dbReference>
<dbReference type="SUPFAM" id="SSF55424">
    <property type="entry name" value="FAD/NAD-linked reductases, dimerisation (C-terminal) domain"/>
    <property type="match status" value="1"/>
</dbReference>
<evidence type="ECO:0000313" key="7">
    <source>
        <dbReference type="EMBL" id="SUB00973.1"/>
    </source>
</evidence>
<dbReference type="EMBL" id="UGSK01000001">
    <property type="protein sequence ID" value="SUB00973.1"/>
    <property type="molecule type" value="Genomic_DNA"/>
</dbReference>
<keyword evidence="4 7" id="KW-0560">Oxidoreductase</keyword>
<evidence type="ECO:0000256" key="1">
    <source>
        <dbReference type="ARBA" id="ARBA00001974"/>
    </source>
</evidence>
<dbReference type="PRINTS" id="PR00368">
    <property type="entry name" value="FADPNR"/>
</dbReference>
<comment type="cofactor">
    <cofactor evidence="1">
        <name>FAD</name>
        <dbReference type="ChEBI" id="CHEBI:57692"/>
    </cofactor>
</comment>
<dbReference type="InterPro" id="IPR036188">
    <property type="entry name" value="FAD/NAD-bd_sf"/>
</dbReference>
<keyword evidence="3" id="KW-0274">FAD</keyword>
<evidence type="ECO:0000256" key="2">
    <source>
        <dbReference type="ARBA" id="ARBA00022630"/>
    </source>
</evidence>